<reference evidence="1 2" key="1">
    <citation type="journal article" date="2018" name="Front. Plant Sci.">
        <title>Red Clover (Trifolium pratense) and Zigzag Clover (T. medium) - A Picture of Genomic Similarities and Differences.</title>
        <authorList>
            <person name="Dluhosova J."/>
            <person name="Istvanek J."/>
            <person name="Nedelnik J."/>
            <person name="Repkova J."/>
        </authorList>
    </citation>
    <scope>NUCLEOTIDE SEQUENCE [LARGE SCALE GENOMIC DNA]</scope>
    <source>
        <strain evidence="2">cv. 10/8</strain>
        <tissue evidence="1">Leaf</tissue>
    </source>
</reference>
<proteinExistence type="predicted"/>
<keyword evidence="2" id="KW-1185">Reference proteome</keyword>
<name>A0A392TQT1_9FABA</name>
<dbReference type="EMBL" id="LXQA010635316">
    <property type="protein sequence ID" value="MCI63342.1"/>
    <property type="molecule type" value="Genomic_DNA"/>
</dbReference>
<sequence>MKKYVGLHSCPRVLNITTANSKWISKTVVKRLATTDNVKLREIVSE</sequence>
<dbReference type="AlphaFoldDB" id="A0A392TQT1"/>
<organism evidence="1 2">
    <name type="scientific">Trifolium medium</name>
    <dbReference type="NCBI Taxonomy" id="97028"/>
    <lineage>
        <taxon>Eukaryota</taxon>
        <taxon>Viridiplantae</taxon>
        <taxon>Streptophyta</taxon>
        <taxon>Embryophyta</taxon>
        <taxon>Tracheophyta</taxon>
        <taxon>Spermatophyta</taxon>
        <taxon>Magnoliopsida</taxon>
        <taxon>eudicotyledons</taxon>
        <taxon>Gunneridae</taxon>
        <taxon>Pentapetalae</taxon>
        <taxon>rosids</taxon>
        <taxon>fabids</taxon>
        <taxon>Fabales</taxon>
        <taxon>Fabaceae</taxon>
        <taxon>Papilionoideae</taxon>
        <taxon>50 kb inversion clade</taxon>
        <taxon>NPAAA clade</taxon>
        <taxon>Hologalegina</taxon>
        <taxon>IRL clade</taxon>
        <taxon>Trifolieae</taxon>
        <taxon>Trifolium</taxon>
    </lineage>
</organism>
<dbReference type="Proteomes" id="UP000265520">
    <property type="component" value="Unassembled WGS sequence"/>
</dbReference>
<evidence type="ECO:0000313" key="2">
    <source>
        <dbReference type="Proteomes" id="UP000265520"/>
    </source>
</evidence>
<feature type="non-terminal residue" evidence="1">
    <location>
        <position position="46"/>
    </location>
</feature>
<comment type="caution">
    <text evidence="1">The sequence shown here is derived from an EMBL/GenBank/DDBJ whole genome shotgun (WGS) entry which is preliminary data.</text>
</comment>
<accession>A0A392TQT1</accession>
<protein>
    <submittedName>
        <fullName evidence="1">Uncharacterized protein</fullName>
    </submittedName>
</protein>
<evidence type="ECO:0000313" key="1">
    <source>
        <dbReference type="EMBL" id="MCI63342.1"/>
    </source>
</evidence>